<dbReference type="RefSeq" id="WP_243535697.1">
    <property type="nucleotide sequence ID" value="NZ_CP093442.1"/>
</dbReference>
<dbReference type="InterPro" id="IPR000515">
    <property type="entry name" value="MetI-like"/>
</dbReference>
<keyword evidence="5 7" id="KW-1133">Transmembrane helix</keyword>
<evidence type="ECO:0000256" key="2">
    <source>
        <dbReference type="ARBA" id="ARBA00022448"/>
    </source>
</evidence>
<dbReference type="Proteomes" id="UP000830116">
    <property type="component" value="Chromosome"/>
</dbReference>
<keyword evidence="2 7" id="KW-0813">Transport</keyword>
<keyword evidence="6 7" id="KW-0472">Membrane</keyword>
<dbReference type="PANTHER" id="PTHR30465">
    <property type="entry name" value="INNER MEMBRANE ABC TRANSPORTER"/>
    <property type="match status" value="1"/>
</dbReference>
<evidence type="ECO:0000313" key="10">
    <source>
        <dbReference type="Proteomes" id="UP000830116"/>
    </source>
</evidence>
<dbReference type="CDD" id="cd06261">
    <property type="entry name" value="TM_PBP2"/>
    <property type="match status" value="1"/>
</dbReference>
<feature type="transmembrane region" description="Helical" evidence="7">
    <location>
        <begin position="311"/>
        <end position="337"/>
    </location>
</feature>
<dbReference type="InterPro" id="IPR035906">
    <property type="entry name" value="MetI-like_sf"/>
</dbReference>
<feature type="transmembrane region" description="Helical" evidence="7">
    <location>
        <begin position="157"/>
        <end position="180"/>
    </location>
</feature>
<dbReference type="EMBL" id="CP093442">
    <property type="protein sequence ID" value="UOF00079.1"/>
    <property type="molecule type" value="Genomic_DNA"/>
</dbReference>
<feature type="transmembrane region" description="Helical" evidence="7">
    <location>
        <begin position="265"/>
        <end position="291"/>
    </location>
</feature>
<dbReference type="Pfam" id="PF00528">
    <property type="entry name" value="BPD_transp_1"/>
    <property type="match status" value="1"/>
</dbReference>
<proteinExistence type="inferred from homology"/>
<dbReference type="SUPFAM" id="SSF161098">
    <property type="entry name" value="MetI-like"/>
    <property type="match status" value="1"/>
</dbReference>
<name>A0ABY4C5H5_9BACT</name>
<evidence type="ECO:0000313" key="9">
    <source>
        <dbReference type="EMBL" id="UOF00079.1"/>
    </source>
</evidence>
<evidence type="ECO:0000256" key="5">
    <source>
        <dbReference type="ARBA" id="ARBA00022989"/>
    </source>
</evidence>
<comment type="similarity">
    <text evidence="7">Belongs to the binding-protein-dependent transport system permease family.</text>
</comment>
<evidence type="ECO:0000256" key="6">
    <source>
        <dbReference type="ARBA" id="ARBA00023136"/>
    </source>
</evidence>
<keyword evidence="4 7" id="KW-0812">Transmembrane</keyword>
<keyword evidence="10" id="KW-1185">Reference proteome</keyword>
<sequence length="344" mass="38029">MIVYLIRRLLLMIPTFFGITLVTFVLINLAPGSPIEQKLQAIRFGSAGGGGGGGAAGVNSRGDTSVNEEVIEALKKQYGFDKPLHERYFIWLKNLSRLDFGESFTYQEPVIDVIKSKFPVSLQFGIASLLLTYLVCIPLGVQKAIKAGGAYDRITTLILNFTYSIPPLILGIFLIVVLAGKLNLFPLGGLQSDDYESFTTWGKITDRLHHFVLPLICYMIGGFTELSVLMRNSMLDVIKSDFVRTARAKGLSERIVIFKHALRNALIPIATGLGGFFGAFLAGSLIIEQMFNLDGIGLLGYQSVLSRDYNVIMGLTFISSMLLMFGRIFSDIIYVLIDPRIDFK</sequence>
<evidence type="ECO:0000256" key="7">
    <source>
        <dbReference type="RuleBase" id="RU363032"/>
    </source>
</evidence>
<dbReference type="Gene3D" id="1.10.3720.10">
    <property type="entry name" value="MetI-like"/>
    <property type="match status" value="1"/>
</dbReference>
<evidence type="ECO:0000256" key="3">
    <source>
        <dbReference type="ARBA" id="ARBA00022475"/>
    </source>
</evidence>
<dbReference type="PROSITE" id="PS50928">
    <property type="entry name" value="ABC_TM1"/>
    <property type="match status" value="1"/>
</dbReference>
<dbReference type="PANTHER" id="PTHR30465:SF66">
    <property type="entry name" value="INNER MEMBRANE ABC TRANSPORTER PERMEASE PROTEIN YEJB"/>
    <property type="match status" value="1"/>
</dbReference>
<reference evidence="9" key="1">
    <citation type="submission" date="2022-03" db="EMBL/GenBank/DDBJ databases">
        <title>Genome Identification and Characterization of new species Bdellovibrio reynosense LBG001 sp. nov. from a Mexico soil sample.</title>
        <authorList>
            <person name="Camilli A."/>
            <person name="Ajao Y."/>
            <person name="Guo X."/>
        </authorList>
    </citation>
    <scope>NUCLEOTIDE SEQUENCE</scope>
    <source>
        <strain evidence="9">LBG001</strain>
    </source>
</reference>
<evidence type="ECO:0000259" key="8">
    <source>
        <dbReference type="PROSITE" id="PS50928"/>
    </source>
</evidence>
<gene>
    <name evidence="9" type="ORF">MNR06_10235</name>
</gene>
<feature type="transmembrane region" description="Helical" evidence="7">
    <location>
        <begin position="9"/>
        <end position="30"/>
    </location>
</feature>
<comment type="subcellular location">
    <subcellularLocation>
        <location evidence="1 7">Cell membrane</location>
        <topology evidence="1 7">Multi-pass membrane protein</topology>
    </subcellularLocation>
</comment>
<feature type="transmembrane region" description="Helical" evidence="7">
    <location>
        <begin position="211"/>
        <end position="230"/>
    </location>
</feature>
<evidence type="ECO:0000256" key="4">
    <source>
        <dbReference type="ARBA" id="ARBA00022692"/>
    </source>
</evidence>
<feature type="transmembrane region" description="Helical" evidence="7">
    <location>
        <begin position="124"/>
        <end position="145"/>
    </location>
</feature>
<accession>A0ABY4C5H5</accession>
<protein>
    <submittedName>
        <fullName evidence="9">ABC transporter permease subunit</fullName>
    </submittedName>
</protein>
<feature type="domain" description="ABC transmembrane type-1" evidence="8">
    <location>
        <begin position="118"/>
        <end position="334"/>
    </location>
</feature>
<organism evidence="9 10">
    <name type="scientific">Bdellovibrio reynosensis</name>
    <dbReference type="NCBI Taxonomy" id="2835041"/>
    <lineage>
        <taxon>Bacteria</taxon>
        <taxon>Pseudomonadati</taxon>
        <taxon>Bdellovibrionota</taxon>
        <taxon>Bdellovibrionia</taxon>
        <taxon>Bdellovibrionales</taxon>
        <taxon>Pseudobdellovibrionaceae</taxon>
        <taxon>Bdellovibrio</taxon>
    </lineage>
</organism>
<evidence type="ECO:0000256" key="1">
    <source>
        <dbReference type="ARBA" id="ARBA00004651"/>
    </source>
</evidence>
<keyword evidence="3" id="KW-1003">Cell membrane</keyword>